<dbReference type="SUPFAM" id="SSF57850">
    <property type="entry name" value="RING/U-box"/>
    <property type="match status" value="1"/>
</dbReference>
<dbReference type="CDD" id="cd18008">
    <property type="entry name" value="DEXDc_SHPRH-like"/>
    <property type="match status" value="1"/>
</dbReference>
<keyword evidence="4 9" id="KW-0863">Zinc-finger</keyword>
<evidence type="ECO:0000256" key="6">
    <source>
        <dbReference type="ARBA" id="ARBA00022806"/>
    </source>
</evidence>
<dbReference type="Pfam" id="PF00271">
    <property type="entry name" value="Helicase_C"/>
    <property type="match status" value="1"/>
</dbReference>
<proteinExistence type="inferred from homology"/>
<dbReference type="Gene3D" id="3.30.40.10">
    <property type="entry name" value="Zinc/RING finger domain, C3HC4 (zinc finger)"/>
    <property type="match status" value="1"/>
</dbReference>
<feature type="domain" description="RING-type" evidence="11">
    <location>
        <begin position="878"/>
        <end position="925"/>
    </location>
</feature>
<dbReference type="PROSITE" id="PS51192">
    <property type="entry name" value="HELICASE_ATP_BIND_1"/>
    <property type="match status" value="1"/>
</dbReference>
<dbReference type="InterPro" id="IPR049730">
    <property type="entry name" value="SNF2/RAD54-like_C"/>
</dbReference>
<evidence type="ECO:0000256" key="2">
    <source>
        <dbReference type="ARBA" id="ARBA00022723"/>
    </source>
</evidence>
<organism evidence="14 15">
    <name type="scientific">Candidozyma haemuli</name>
    <dbReference type="NCBI Taxonomy" id="45357"/>
    <lineage>
        <taxon>Eukaryota</taxon>
        <taxon>Fungi</taxon>
        <taxon>Dikarya</taxon>
        <taxon>Ascomycota</taxon>
        <taxon>Saccharomycotina</taxon>
        <taxon>Pichiomycetes</taxon>
        <taxon>Metschnikowiaceae</taxon>
        <taxon>Candidozyma</taxon>
    </lineage>
</organism>
<dbReference type="InterPro" id="IPR050628">
    <property type="entry name" value="SNF2_RAD54_helicase_TF"/>
</dbReference>
<dbReference type="Pfam" id="PF00176">
    <property type="entry name" value="SNF2-rel_dom"/>
    <property type="match status" value="1"/>
</dbReference>
<feature type="domain" description="Helicase ATP-binding" evidence="12">
    <location>
        <begin position="490"/>
        <end position="690"/>
    </location>
</feature>
<dbReference type="Proteomes" id="UP000825434">
    <property type="component" value="Chromosome 2"/>
</dbReference>
<dbReference type="SUPFAM" id="SSF52540">
    <property type="entry name" value="P-loop containing nucleoside triphosphate hydrolases"/>
    <property type="match status" value="2"/>
</dbReference>
<dbReference type="InterPro" id="IPR027417">
    <property type="entry name" value="P-loop_NTPase"/>
</dbReference>
<feature type="compositionally biased region" description="Basic and acidic residues" evidence="10">
    <location>
        <begin position="55"/>
        <end position="79"/>
    </location>
</feature>
<dbReference type="EMBL" id="CP076662">
    <property type="protein sequence ID" value="QWU88079.1"/>
    <property type="molecule type" value="Genomic_DNA"/>
</dbReference>
<name>A0ABX8I4L3_9ASCO</name>
<dbReference type="InterPro" id="IPR013083">
    <property type="entry name" value="Znf_RING/FYVE/PHD"/>
</dbReference>
<gene>
    <name evidence="14" type="ORF">CA3LBN_002344</name>
</gene>
<keyword evidence="8" id="KW-0067">ATP-binding</keyword>
<reference evidence="14 15" key="1">
    <citation type="submission" date="2021-06" db="EMBL/GenBank/DDBJ databases">
        <title>Candida outbreak in Lebanon.</title>
        <authorList>
            <person name="Finianos M."/>
        </authorList>
    </citation>
    <scope>NUCLEOTIDE SEQUENCE [LARGE SCALE GENOMIC DNA]</scope>
    <source>
        <strain evidence="14">CA3LBN</strain>
    </source>
</reference>
<evidence type="ECO:0000256" key="1">
    <source>
        <dbReference type="ARBA" id="ARBA00007025"/>
    </source>
</evidence>
<dbReference type="Gene3D" id="3.40.50.10810">
    <property type="entry name" value="Tandem AAA-ATPase domain"/>
    <property type="match status" value="1"/>
</dbReference>
<dbReference type="InterPro" id="IPR000330">
    <property type="entry name" value="SNF2_N"/>
</dbReference>
<evidence type="ECO:0000313" key="14">
    <source>
        <dbReference type="EMBL" id="QWU88079.1"/>
    </source>
</evidence>
<protein>
    <submittedName>
        <fullName evidence="14">Uncharacterized protein</fullName>
    </submittedName>
</protein>
<dbReference type="Gene3D" id="3.40.50.300">
    <property type="entry name" value="P-loop containing nucleotide triphosphate hydrolases"/>
    <property type="match status" value="1"/>
</dbReference>
<dbReference type="InterPro" id="IPR014001">
    <property type="entry name" value="Helicase_ATP-bd"/>
</dbReference>
<keyword evidence="6" id="KW-0347">Helicase</keyword>
<dbReference type="PANTHER" id="PTHR45626">
    <property type="entry name" value="TRANSCRIPTION TERMINATION FACTOR 2-RELATED"/>
    <property type="match status" value="1"/>
</dbReference>
<evidence type="ECO:0000313" key="15">
    <source>
        <dbReference type="Proteomes" id="UP000825434"/>
    </source>
</evidence>
<keyword evidence="15" id="KW-1185">Reference proteome</keyword>
<dbReference type="InterPro" id="IPR038718">
    <property type="entry name" value="SNF2-like_sf"/>
</dbReference>
<feature type="compositionally biased region" description="Polar residues" evidence="10">
    <location>
        <begin position="32"/>
        <end position="54"/>
    </location>
</feature>
<evidence type="ECO:0000256" key="8">
    <source>
        <dbReference type="ARBA" id="ARBA00022840"/>
    </source>
</evidence>
<evidence type="ECO:0000256" key="10">
    <source>
        <dbReference type="SAM" id="MobiDB-lite"/>
    </source>
</evidence>
<keyword evidence="7" id="KW-0862">Zinc</keyword>
<feature type="region of interest" description="Disordered" evidence="10">
    <location>
        <begin position="1"/>
        <end position="188"/>
    </location>
</feature>
<evidence type="ECO:0000256" key="3">
    <source>
        <dbReference type="ARBA" id="ARBA00022741"/>
    </source>
</evidence>
<feature type="domain" description="Helicase C-terminal" evidence="13">
    <location>
        <begin position="991"/>
        <end position="1144"/>
    </location>
</feature>
<accession>A0ABX8I4L3</accession>
<keyword evidence="5" id="KW-0378">Hydrolase</keyword>
<dbReference type="SMART" id="SM00487">
    <property type="entry name" value="DEXDc"/>
    <property type="match status" value="1"/>
</dbReference>
<keyword evidence="2" id="KW-0479">Metal-binding</keyword>
<dbReference type="SMART" id="SM00490">
    <property type="entry name" value="HELICc"/>
    <property type="match status" value="1"/>
</dbReference>
<evidence type="ECO:0000259" key="11">
    <source>
        <dbReference type="PROSITE" id="PS50089"/>
    </source>
</evidence>
<evidence type="ECO:0000256" key="5">
    <source>
        <dbReference type="ARBA" id="ARBA00022801"/>
    </source>
</evidence>
<dbReference type="InterPro" id="IPR017907">
    <property type="entry name" value="Znf_RING_CS"/>
</dbReference>
<evidence type="ECO:0000256" key="9">
    <source>
        <dbReference type="PROSITE-ProRule" id="PRU00175"/>
    </source>
</evidence>
<comment type="similarity">
    <text evidence="1">Belongs to the SNF2/RAD54 helicase family.</text>
</comment>
<dbReference type="PANTHER" id="PTHR45626:SF16">
    <property type="entry name" value="ATP-DEPENDENT HELICASE ULS1"/>
    <property type="match status" value="1"/>
</dbReference>
<dbReference type="PROSITE" id="PS00518">
    <property type="entry name" value="ZF_RING_1"/>
    <property type="match status" value="1"/>
</dbReference>
<dbReference type="PROSITE" id="PS50089">
    <property type="entry name" value="ZF_RING_2"/>
    <property type="match status" value="1"/>
</dbReference>
<evidence type="ECO:0000259" key="13">
    <source>
        <dbReference type="PROSITE" id="PS51194"/>
    </source>
</evidence>
<evidence type="ECO:0000256" key="4">
    <source>
        <dbReference type="ARBA" id="ARBA00022771"/>
    </source>
</evidence>
<dbReference type="PROSITE" id="PS51194">
    <property type="entry name" value="HELICASE_CTER"/>
    <property type="match status" value="1"/>
</dbReference>
<sequence>MSVRSTDVIVVSSDDENNNESFPETLPEKNSIPRQISSTSQEPNKWWESLSQYDNEGKSHDDSALETRGTKRKEPDTRDAPVGGYASGESSGEERKSKYFNPHRHQVALESDTDSVIVILSSDEEGDSSVAGADYSGEKESPVQNPSPVFHDRVPSPSVGSSPLLKQAEQIQQNGRSHNIEQEQVEQQVPSLQQFNGVQHSANLEQNHISEPTQATVEDNSMEDSDDEIAVLSKEEAERMGKFKATTFEQPPVQRPNDLNSAYQNALANTSFNQPVPSVQAFTPQVYSSDPLEAQQDAKAAEYFLAQQMPQLETHSMSLDAQISRFKNIRDSYLRHMSEARNSMAALSLDDTDRRADLIRELNSSLQEANIAIERAKKIRRYKNILLDVMAYKRRTMHINPRQHPSQGPQGSFFNYSVPPSHAPPNIHAPHLPAYRPGVQTQNIYEDTVHLQELLKDVGNEEKIEGMASTPSELSVQLLDHQRRGLHWLLKREKEEQGSILADDMGLGKTVQTIALLMANPPSAEDQDRKTTLIVGPVSLLRQWNAELRAKINMEHKQKVAFFHGTDKKKINTFKKLQRYDVVLVSYTTLASEFKQHYAQVLEEAMLSHGQNVIPDANSGGTVYASPFFSRDAKFYRVVLDEAQYIKNKVSQTSKATALVKSKHRLCLTGTPMQNSVDELYPILRFLRTRPYNDEVKFKRDIAVPMRSNANEADEYDRNVSMKKLRAILSAIMLRRTKDSKVDGKPLMVLPKKTVKKVVISMDAEEAKEYKDLESGIQKKAERLLNSKHKNSHSNILTLLLRLRQMCIHDILVQVGELNAAENKEGYGGVQNWKTMYALSQNFPEHVRHRIAEDLRKSDRVMPVDPDDFDEGSTQLTCPMCLDVVDETAIVLLHPCGHMICDGCVGNFFEQDANDDGTVSCTICRQPVSEKSLVSYKIYDQIVNEDLSFDDLKAQYGSGKAKKTTTTEKINKIIHDNGGFTLSAKLQKTLDLIRDVVKSSDDEKIIVFSHFTGTFDLLAKALQDSHIEHLRYDGTMNIDLKNTTIKRFYQGSERVLLISLKAGNVGLTLTCASHVIIMDPFWNPFVEDQAMDRAHRFGQQRPVNVYKLLVTDTVEDRIVNLQDRKKELVNSALDSTELKKSSALGRQELGYLFGLNNMGPVRT</sequence>
<dbReference type="CDD" id="cd18793">
    <property type="entry name" value="SF2_C_SNF"/>
    <property type="match status" value="1"/>
</dbReference>
<keyword evidence="3" id="KW-0547">Nucleotide-binding</keyword>
<dbReference type="InterPro" id="IPR001650">
    <property type="entry name" value="Helicase_C-like"/>
</dbReference>
<evidence type="ECO:0000256" key="7">
    <source>
        <dbReference type="ARBA" id="ARBA00022833"/>
    </source>
</evidence>
<dbReference type="SMART" id="SM00184">
    <property type="entry name" value="RING"/>
    <property type="match status" value="1"/>
</dbReference>
<evidence type="ECO:0000259" key="12">
    <source>
        <dbReference type="PROSITE" id="PS51192"/>
    </source>
</evidence>
<dbReference type="InterPro" id="IPR001841">
    <property type="entry name" value="Znf_RING"/>
</dbReference>